<evidence type="ECO:0000259" key="2">
    <source>
        <dbReference type="PROSITE" id="PS50126"/>
    </source>
</evidence>
<sequence>MAPRRSDAPEEPEVSEEPEAAPMQEEPARSKRVDKRLASSRPQSMSEEEAAHAWEQVLQMQAHNKTWKGNIQSLNRGGVVVSVHGLRGFIPLSRLSPDRLRAIDRQEDQEGMPIWGKVVQVNVPKRDLILSETATMVEQLADRLQAGDVVDGVVTKLADFGAFVSIRSPDDGQMHGAVGLIHISELSWSRVTNIESIVQPGSEVQCKLIEIDVQQGRIKLSLKQMEGDPLKENLDQLLPLTDSGVRVVPASLPSAVEDICSALMEEEGVDAVDIGRQVEEKRAVSQDLELWMSKEAVQDGHNLVVRTGRLVQEIHVTTQMPGASMKEAVQRVLRKMV</sequence>
<protein>
    <recommendedName>
        <fullName evidence="2">S1 motif domain-containing protein</fullName>
    </recommendedName>
</protein>
<feature type="compositionally biased region" description="Acidic residues" evidence="1">
    <location>
        <begin position="9"/>
        <end position="19"/>
    </location>
</feature>
<feature type="compositionally biased region" description="Basic and acidic residues" evidence="1">
    <location>
        <begin position="26"/>
        <end position="37"/>
    </location>
</feature>
<dbReference type="InterPro" id="IPR012340">
    <property type="entry name" value="NA-bd_OB-fold"/>
</dbReference>
<dbReference type="SMART" id="SM00316">
    <property type="entry name" value="S1"/>
    <property type="match status" value="2"/>
</dbReference>
<dbReference type="PANTHER" id="PTHR47559">
    <property type="entry name" value="OS03G0844900 PROTEIN"/>
    <property type="match status" value="1"/>
</dbReference>
<evidence type="ECO:0000313" key="4">
    <source>
        <dbReference type="Proteomes" id="UP001314263"/>
    </source>
</evidence>
<name>A0AAV1ILA4_9CHLO</name>
<dbReference type="EMBL" id="CAUYUE010000015">
    <property type="protein sequence ID" value="CAK0786724.1"/>
    <property type="molecule type" value="Genomic_DNA"/>
</dbReference>
<dbReference type="SUPFAM" id="SSF50249">
    <property type="entry name" value="Nucleic acid-binding proteins"/>
    <property type="match status" value="2"/>
</dbReference>
<dbReference type="AlphaFoldDB" id="A0AAV1ILA4"/>
<dbReference type="InterPro" id="IPR003029">
    <property type="entry name" value="S1_domain"/>
</dbReference>
<organism evidence="3 4">
    <name type="scientific">Coccomyxa viridis</name>
    <dbReference type="NCBI Taxonomy" id="1274662"/>
    <lineage>
        <taxon>Eukaryota</taxon>
        <taxon>Viridiplantae</taxon>
        <taxon>Chlorophyta</taxon>
        <taxon>core chlorophytes</taxon>
        <taxon>Trebouxiophyceae</taxon>
        <taxon>Trebouxiophyceae incertae sedis</taxon>
        <taxon>Coccomyxaceae</taxon>
        <taxon>Coccomyxa</taxon>
    </lineage>
</organism>
<keyword evidence="4" id="KW-1185">Reference proteome</keyword>
<dbReference type="GO" id="GO:0003676">
    <property type="term" value="F:nucleic acid binding"/>
    <property type="evidence" value="ECO:0007669"/>
    <property type="project" value="InterPro"/>
</dbReference>
<reference evidence="3 4" key="1">
    <citation type="submission" date="2023-10" db="EMBL/GenBank/DDBJ databases">
        <authorList>
            <person name="Maclean D."/>
            <person name="Macfadyen A."/>
        </authorList>
    </citation>
    <scope>NUCLEOTIDE SEQUENCE [LARGE SCALE GENOMIC DNA]</scope>
</reference>
<dbReference type="Pfam" id="PF00575">
    <property type="entry name" value="S1"/>
    <property type="match status" value="2"/>
</dbReference>
<dbReference type="PANTHER" id="PTHR47559:SF1">
    <property type="entry name" value="OS03G0844900 PROTEIN"/>
    <property type="match status" value="1"/>
</dbReference>
<proteinExistence type="predicted"/>
<feature type="region of interest" description="Disordered" evidence="1">
    <location>
        <begin position="1"/>
        <end position="50"/>
    </location>
</feature>
<feature type="domain" description="S1 motif" evidence="2">
    <location>
        <begin position="64"/>
        <end position="133"/>
    </location>
</feature>
<feature type="domain" description="S1 motif" evidence="2">
    <location>
        <begin position="147"/>
        <end position="223"/>
    </location>
</feature>
<dbReference type="InterPro" id="IPR052757">
    <property type="entry name" value="Ribosomal_protein_S1"/>
</dbReference>
<comment type="caution">
    <text evidence="3">The sequence shown here is derived from an EMBL/GenBank/DDBJ whole genome shotgun (WGS) entry which is preliminary data.</text>
</comment>
<evidence type="ECO:0000313" key="3">
    <source>
        <dbReference type="EMBL" id="CAK0786724.1"/>
    </source>
</evidence>
<dbReference type="Proteomes" id="UP001314263">
    <property type="component" value="Unassembled WGS sequence"/>
</dbReference>
<evidence type="ECO:0000256" key="1">
    <source>
        <dbReference type="SAM" id="MobiDB-lite"/>
    </source>
</evidence>
<dbReference type="Gene3D" id="2.40.50.140">
    <property type="entry name" value="Nucleic acid-binding proteins"/>
    <property type="match status" value="2"/>
</dbReference>
<dbReference type="PROSITE" id="PS50126">
    <property type="entry name" value="S1"/>
    <property type="match status" value="2"/>
</dbReference>
<gene>
    <name evidence="3" type="ORF">CVIRNUC_009938</name>
</gene>
<accession>A0AAV1ILA4</accession>